<dbReference type="EMBL" id="CP022378">
    <property type="protein sequence ID" value="ATA67535.1"/>
    <property type="molecule type" value="Genomic_DNA"/>
</dbReference>
<dbReference type="RefSeq" id="WP_098028284.1">
    <property type="nucleotide sequence ID" value="NZ_CP022378.1"/>
</dbReference>
<evidence type="ECO:0000313" key="2">
    <source>
        <dbReference type="Proteomes" id="UP000242855"/>
    </source>
</evidence>
<dbReference type="GeneID" id="96780597"/>
<dbReference type="AlphaFoldDB" id="A0A250E703"/>
<name>A0A250E703_9FLAO</name>
<dbReference type="KEGG" id="ccyn:CGC48_02160"/>
<gene>
    <name evidence="1" type="ORF">CGC48_02160</name>
</gene>
<accession>A0A250E703</accession>
<reference evidence="1 2" key="1">
    <citation type="journal article" date="2017" name="Genome Announc.">
        <title>Twelve Complete Reference Genomes of Clinical Isolates in the Capnocytophaga Genus.</title>
        <authorList>
            <person name="Villarma A."/>
            <person name="Gulvik C.A."/>
            <person name="Rowe L.A."/>
            <person name="Sheth M."/>
            <person name="Juieng P."/>
            <person name="Nicholson A.C."/>
            <person name="Loparev V.N."/>
            <person name="McQuiston J.R."/>
        </authorList>
    </citation>
    <scope>NUCLEOTIDE SEQUENCE [LARGE SCALE GENOMIC DNA]</scope>
    <source>
        <strain evidence="1 2">G7591</strain>
    </source>
</reference>
<protein>
    <submittedName>
        <fullName evidence="1">Uncharacterized protein</fullName>
    </submittedName>
</protein>
<dbReference type="Proteomes" id="UP000242855">
    <property type="component" value="Chromosome"/>
</dbReference>
<sequence length="176" mass="20100">MRQIIIFFVALLLLNCKQKQNEKKTSQQKENKEFVKDSVFSIKINEIEIKYPCGEVVGYGFLGWHDKDALIDEVEELLLNLCKNNNGEYALSVESTEVWSDGKLKRGKIYDYKRLGIIEGEVSMGEGCVLPTGETLASIVIDNSVIHSIWRVKVGKLIEMDKNKEYPCIDFDEGME</sequence>
<organism evidence="1 2">
    <name type="scientific">Capnocytophaga cynodegmi</name>
    <dbReference type="NCBI Taxonomy" id="28189"/>
    <lineage>
        <taxon>Bacteria</taxon>
        <taxon>Pseudomonadati</taxon>
        <taxon>Bacteroidota</taxon>
        <taxon>Flavobacteriia</taxon>
        <taxon>Flavobacteriales</taxon>
        <taxon>Flavobacteriaceae</taxon>
        <taxon>Capnocytophaga</taxon>
    </lineage>
</organism>
<evidence type="ECO:0000313" key="1">
    <source>
        <dbReference type="EMBL" id="ATA67535.1"/>
    </source>
</evidence>
<proteinExistence type="predicted"/>